<name>A0A7C9DX38_OPUST</name>
<feature type="compositionally biased region" description="Basic and acidic residues" evidence="1">
    <location>
        <begin position="317"/>
        <end position="333"/>
    </location>
</feature>
<feature type="region of interest" description="Disordered" evidence="1">
    <location>
        <begin position="262"/>
        <end position="334"/>
    </location>
</feature>
<organism evidence="2">
    <name type="scientific">Opuntia streptacantha</name>
    <name type="common">Prickly pear cactus</name>
    <name type="synonym">Opuntia cardona</name>
    <dbReference type="NCBI Taxonomy" id="393608"/>
    <lineage>
        <taxon>Eukaryota</taxon>
        <taxon>Viridiplantae</taxon>
        <taxon>Streptophyta</taxon>
        <taxon>Embryophyta</taxon>
        <taxon>Tracheophyta</taxon>
        <taxon>Spermatophyta</taxon>
        <taxon>Magnoliopsida</taxon>
        <taxon>eudicotyledons</taxon>
        <taxon>Gunneridae</taxon>
        <taxon>Pentapetalae</taxon>
        <taxon>Caryophyllales</taxon>
        <taxon>Cactineae</taxon>
        <taxon>Cactaceae</taxon>
        <taxon>Opuntioideae</taxon>
        <taxon>Opuntia</taxon>
    </lineage>
</organism>
<evidence type="ECO:0000256" key="1">
    <source>
        <dbReference type="SAM" id="MobiDB-lite"/>
    </source>
</evidence>
<sequence length="371" mass="40706">MEANLEPPNSATTISGDHTLSPPSPSVSDYDHDDNYFIDDSNCSSPYVSAPSSPGHSFPPGAGVGFFYSAPTSPMHYVLASAPARSSLAPTASDASSTGSFEFDFAHRLDSPEPASTMSSADELFCNGQIRPLKHSAHFHPPQALAPSLDFGGELEREKDGDEADEKFRRSRDLRFRNDRSQRRRARSLSPLRSTEPFDWLCSDDGVAGPNKAAETEEREIGDVGGPKEERENEAATPAGSGSRSSRRWDFLKDFLRSKSEGRSNNKFWHNLSFSPAKERKERGGSTPAPEKERVRKGGNKESPAKKTAAPTKRRSVHETHYAAKRAQAEERRKKTYLPYRQGVLGCLGFNSKSYGALNGFARAFNPVSST</sequence>
<feature type="compositionally biased region" description="Basic and acidic residues" evidence="1">
    <location>
        <begin position="214"/>
        <end position="234"/>
    </location>
</feature>
<accession>A0A7C9DX38</accession>
<feature type="region of interest" description="Disordered" evidence="1">
    <location>
        <begin position="1"/>
        <end position="38"/>
    </location>
</feature>
<feature type="compositionally biased region" description="Polar residues" evidence="1">
    <location>
        <begin position="265"/>
        <end position="274"/>
    </location>
</feature>
<dbReference type="InterPro" id="IPR012442">
    <property type="entry name" value="DUF1645_plant"/>
</dbReference>
<proteinExistence type="predicted"/>
<dbReference type="PANTHER" id="PTHR33095">
    <property type="entry name" value="OS07G0619500 PROTEIN"/>
    <property type="match status" value="1"/>
</dbReference>
<feature type="region of interest" description="Disordered" evidence="1">
    <location>
        <begin position="198"/>
        <end position="248"/>
    </location>
</feature>
<protein>
    <submittedName>
        <fullName evidence="2">Uncharacterized protein</fullName>
    </submittedName>
</protein>
<evidence type="ECO:0000313" key="2">
    <source>
        <dbReference type="EMBL" id="MBA4646909.1"/>
    </source>
</evidence>
<feature type="compositionally biased region" description="Polar residues" evidence="1">
    <location>
        <begin position="7"/>
        <end position="18"/>
    </location>
</feature>
<dbReference type="AlphaFoldDB" id="A0A7C9DX38"/>
<dbReference type="EMBL" id="GISG01148372">
    <property type="protein sequence ID" value="MBA4646909.1"/>
    <property type="molecule type" value="Transcribed_RNA"/>
</dbReference>
<dbReference type="Pfam" id="PF07816">
    <property type="entry name" value="DUF1645"/>
    <property type="match status" value="1"/>
</dbReference>
<reference evidence="2" key="2">
    <citation type="submission" date="2020-07" db="EMBL/GenBank/DDBJ databases">
        <authorList>
            <person name="Vera ALvarez R."/>
            <person name="Arias-Moreno D.M."/>
            <person name="Jimenez-Jacinto V."/>
            <person name="Jimenez-Bremont J.F."/>
            <person name="Swaminathan K."/>
            <person name="Moose S.P."/>
            <person name="Guerrero-Gonzalez M.L."/>
            <person name="Marino-Ramirez L."/>
            <person name="Landsman D."/>
            <person name="Rodriguez-Kessler M."/>
            <person name="Delgado-Sanchez P."/>
        </authorList>
    </citation>
    <scope>NUCLEOTIDE SEQUENCE</scope>
    <source>
        <tissue evidence="2">Cladode</tissue>
    </source>
</reference>
<reference evidence="2" key="1">
    <citation type="journal article" date="2013" name="J. Plant Res.">
        <title>Effect of fungi and light on seed germination of three Opuntia species from semiarid lands of central Mexico.</title>
        <authorList>
            <person name="Delgado-Sanchez P."/>
            <person name="Jimenez-Bremont J.F."/>
            <person name="Guerrero-Gonzalez Mde L."/>
            <person name="Flores J."/>
        </authorList>
    </citation>
    <scope>NUCLEOTIDE SEQUENCE</scope>
    <source>
        <tissue evidence="2">Cladode</tissue>
    </source>
</reference>
<feature type="compositionally biased region" description="Basic and acidic residues" evidence="1">
    <location>
        <begin position="277"/>
        <end position="305"/>
    </location>
</feature>
<dbReference type="PANTHER" id="PTHR33095:SF57">
    <property type="entry name" value="EXPRESSED PROTEIN"/>
    <property type="match status" value="1"/>
</dbReference>